<dbReference type="InterPro" id="IPR053150">
    <property type="entry name" value="Teicoplanin_resist-assoc"/>
</dbReference>
<comment type="caution">
    <text evidence="3">The sequence shown here is derived from an EMBL/GenBank/DDBJ whole genome shotgun (WGS) entry which is preliminary data.</text>
</comment>
<feature type="transmembrane region" description="Helical" evidence="1">
    <location>
        <begin position="93"/>
        <end position="115"/>
    </location>
</feature>
<keyword evidence="1" id="KW-1133">Transmembrane helix</keyword>
<dbReference type="RefSeq" id="WP_343771200.1">
    <property type="nucleotide sequence ID" value="NZ_BAAACF010000012.1"/>
</dbReference>
<dbReference type="PANTHER" id="PTHR36834">
    <property type="entry name" value="MEMBRANE PROTEIN-RELATED"/>
    <property type="match status" value="1"/>
</dbReference>
<feature type="domain" description="VanZ-like" evidence="2">
    <location>
        <begin position="84"/>
        <end position="168"/>
    </location>
</feature>
<keyword evidence="1" id="KW-0812">Transmembrane</keyword>
<feature type="transmembrane region" description="Helical" evidence="1">
    <location>
        <begin position="122"/>
        <end position="146"/>
    </location>
</feature>
<protein>
    <submittedName>
        <fullName evidence="3">VanZ family protein</fullName>
    </submittedName>
</protein>
<evidence type="ECO:0000259" key="2">
    <source>
        <dbReference type="Pfam" id="PF04892"/>
    </source>
</evidence>
<sequence>MLYSYLQVGKLAFLYSIRVSIIIFIMFTSIKFLVKRKLEFKPINIVCEFAWVLTVIVILNITGIMGPMRGDFGTTSIFNGNVQLRFKLFEEGLSTVSLLNMTLFIPFGFFSPIVFKKLGDKWSYGILIGLVFSVIIEFIQTFIGRFVQLDDVLMNTIGTFIGYEIWFWLSKLIKSQKK</sequence>
<evidence type="ECO:0000256" key="1">
    <source>
        <dbReference type="SAM" id="Phobius"/>
    </source>
</evidence>
<keyword evidence="1" id="KW-0472">Membrane</keyword>
<dbReference type="Pfam" id="PF04892">
    <property type="entry name" value="VanZ"/>
    <property type="match status" value="1"/>
</dbReference>
<dbReference type="EMBL" id="BAAACF010000012">
    <property type="protein sequence ID" value="GAA0730230.1"/>
    <property type="molecule type" value="Genomic_DNA"/>
</dbReference>
<feature type="transmembrane region" description="Helical" evidence="1">
    <location>
        <begin position="12"/>
        <end position="34"/>
    </location>
</feature>
<accession>A0ABP3UCM0</accession>
<reference evidence="4" key="1">
    <citation type="journal article" date="2019" name="Int. J. Syst. Evol. Microbiol.">
        <title>The Global Catalogue of Microorganisms (GCM) 10K type strain sequencing project: providing services to taxonomists for standard genome sequencing and annotation.</title>
        <authorList>
            <consortium name="The Broad Institute Genomics Platform"/>
            <consortium name="The Broad Institute Genome Sequencing Center for Infectious Disease"/>
            <person name="Wu L."/>
            <person name="Ma J."/>
        </authorList>
    </citation>
    <scope>NUCLEOTIDE SEQUENCE [LARGE SCALE GENOMIC DNA]</scope>
    <source>
        <strain evidence="4">JCM 1405</strain>
    </source>
</reference>
<organism evidence="3 4">
    <name type="scientific">Clostridium malenominatum</name>
    <dbReference type="NCBI Taxonomy" id="1539"/>
    <lineage>
        <taxon>Bacteria</taxon>
        <taxon>Bacillati</taxon>
        <taxon>Bacillota</taxon>
        <taxon>Clostridia</taxon>
        <taxon>Eubacteriales</taxon>
        <taxon>Clostridiaceae</taxon>
        <taxon>Clostridium</taxon>
    </lineage>
</organism>
<name>A0ABP3UCM0_9CLOT</name>
<evidence type="ECO:0000313" key="4">
    <source>
        <dbReference type="Proteomes" id="UP001500339"/>
    </source>
</evidence>
<dbReference type="PANTHER" id="PTHR36834:SF2">
    <property type="entry name" value="MEMBRANE PROTEIN"/>
    <property type="match status" value="1"/>
</dbReference>
<keyword evidence="4" id="KW-1185">Reference proteome</keyword>
<dbReference type="Proteomes" id="UP001500339">
    <property type="component" value="Unassembled WGS sequence"/>
</dbReference>
<feature type="transmembrane region" description="Helical" evidence="1">
    <location>
        <begin position="46"/>
        <end position="66"/>
    </location>
</feature>
<gene>
    <name evidence="3" type="ORF">GCM10008905_31270</name>
</gene>
<dbReference type="InterPro" id="IPR006976">
    <property type="entry name" value="VanZ-like"/>
</dbReference>
<proteinExistence type="predicted"/>
<evidence type="ECO:0000313" key="3">
    <source>
        <dbReference type="EMBL" id="GAA0730230.1"/>
    </source>
</evidence>
<feature type="transmembrane region" description="Helical" evidence="1">
    <location>
        <begin position="152"/>
        <end position="169"/>
    </location>
</feature>